<keyword evidence="3" id="KW-1185">Reference proteome</keyword>
<comment type="caution">
    <text evidence="2">The sequence shown here is derived from an EMBL/GenBank/DDBJ whole genome shotgun (WGS) entry which is preliminary data.</text>
</comment>
<gene>
    <name evidence="2" type="ORF">CTKZ_15170</name>
</gene>
<dbReference type="OrthoDB" id="5192422at2"/>
<dbReference type="AlphaFoldDB" id="A0A401UZB6"/>
<evidence type="ECO:0000313" key="3">
    <source>
        <dbReference type="Proteomes" id="UP000288246"/>
    </source>
</evidence>
<reference evidence="2 3" key="1">
    <citation type="submission" date="2018-11" db="EMBL/GenBank/DDBJ databases">
        <title>Draft genome sequence of Cellulomonas takizawaensis strain TKZ-21.</title>
        <authorList>
            <person name="Yamamura H."/>
            <person name="Hayashi T."/>
            <person name="Hamada M."/>
            <person name="Serisawa Y."/>
            <person name="Matsuyama K."/>
            <person name="Nakagawa Y."/>
            <person name="Otoguro M."/>
            <person name="Yanagida F."/>
            <person name="Hayakawa M."/>
        </authorList>
    </citation>
    <scope>NUCLEOTIDE SEQUENCE [LARGE SCALE GENOMIC DNA]</scope>
    <source>
        <strain evidence="2 3">TKZ-21</strain>
    </source>
</reference>
<evidence type="ECO:0000313" key="2">
    <source>
        <dbReference type="EMBL" id="GCD19955.1"/>
    </source>
</evidence>
<accession>A0A401UZB6</accession>
<dbReference type="Proteomes" id="UP000288246">
    <property type="component" value="Unassembled WGS sequence"/>
</dbReference>
<protein>
    <submittedName>
        <fullName evidence="2">Uncharacterized protein</fullName>
    </submittedName>
</protein>
<name>A0A401UZB6_9CELL</name>
<feature type="compositionally biased region" description="Basic residues" evidence="1">
    <location>
        <begin position="1"/>
        <end position="10"/>
    </location>
</feature>
<organism evidence="2 3">
    <name type="scientific">Cellulomonas algicola</name>
    <dbReference type="NCBI Taxonomy" id="2071633"/>
    <lineage>
        <taxon>Bacteria</taxon>
        <taxon>Bacillati</taxon>
        <taxon>Actinomycetota</taxon>
        <taxon>Actinomycetes</taxon>
        <taxon>Micrococcales</taxon>
        <taxon>Cellulomonadaceae</taxon>
        <taxon>Cellulomonas</taxon>
    </lineage>
</organism>
<dbReference type="EMBL" id="BHYL01000107">
    <property type="protein sequence ID" value="GCD19955.1"/>
    <property type="molecule type" value="Genomic_DNA"/>
</dbReference>
<feature type="region of interest" description="Disordered" evidence="1">
    <location>
        <begin position="1"/>
        <end position="21"/>
    </location>
</feature>
<dbReference type="RefSeq" id="WP_124342472.1">
    <property type="nucleotide sequence ID" value="NZ_BHYL01000107.1"/>
</dbReference>
<sequence>MAWFSRRRHRTPDAVPSDRAAREATLAHLREFVTTRVGVEAYVEPPTNVTQTTMMLVATDGEWTRRRVPDPKVGWDLARELGIPVYDVQRTGYPQRVRDWNARQRIERERRRRAL</sequence>
<proteinExistence type="predicted"/>
<evidence type="ECO:0000256" key="1">
    <source>
        <dbReference type="SAM" id="MobiDB-lite"/>
    </source>
</evidence>